<feature type="transmembrane region" description="Helical" evidence="1">
    <location>
        <begin position="43"/>
        <end position="66"/>
    </location>
</feature>
<feature type="transmembrane region" description="Helical" evidence="1">
    <location>
        <begin position="151"/>
        <end position="172"/>
    </location>
</feature>
<keyword evidence="2" id="KW-0732">Signal</keyword>
<keyword evidence="1" id="KW-0472">Membrane</keyword>
<dbReference type="EMBL" id="JADXDR010000080">
    <property type="protein sequence ID" value="KAI7840416.1"/>
    <property type="molecule type" value="Genomic_DNA"/>
</dbReference>
<protein>
    <submittedName>
        <fullName evidence="3">Uncharacterized protein</fullName>
    </submittedName>
</protein>
<sequence length="217" mass="22530">MARPTGLGVACALAVFIALGAAGTTVGITAAWAANNLPSASDMPWWMITLLATGGVACICAILAILLQLCVPRSSMAVTAVLAGLGVHIGMLVSYTVYLCKYFTIAEGWCYMTSCYTGYGGLLSGGPVSTLGSTQFNAFDSWSSWTTQMKVLYIFGCAIGVFFWIIALPCAIGSVATAKRRTAAEAQAAAAVMNVDALVAKPGVAPEARQEQFYVGV</sequence>
<feature type="chain" id="PRO_5042073451" evidence="2">
    <location>
        <begin position="23"/>
        <end position="217"/>
    </location>
</feature>
<evidence type="ECO:0000256" key="1">
    <source>
        <dbReference type="SAM" id="Phobius"/>
    </source>
</evidence>
<name>A0AAD5DNY4_9CHLO</name>
<gene>
    <name evidence="3" type="ORF">COHA_005847</name>
</gene>
<evidence type="ECO:0000313" key="3">
    <source>
        <dbReference type="EMBL" id="KAI7840416.1"/>
    </source>
</evidence>
<organism evidence="3 4">
    <name type="scientific">Chlorella ohadii</name>
    <dbReference type="NCBI Taxonomy" id="2649997"/>
    <lineage>
        <taxon>Eukaryota</taxon>
        <taxon>Viridiplantae</taxon>
        <taxon>Chlorophyta</taxon>
        <taxon>core chlorophytes</taxon>
        <taxon>Trebouxiophyceae</taxon>
        <taxon>Chlorellales</taxon>
        <taxon>Chlorellaceae</taxon>
        <taxon>Chlorella clade</taxon>
        <taxon>Chlorella</taxon>
    </lineage>
</organism>
<feature type="transmembrane region" description="Helical" evidence="1">
    <location>
        <begin position="78"/>
        <end position="98"/>
    </location>
</feature>
<evidence type="ECO:0000256" key="2">
    <source>
        <dbReference type="SAM" id="SignalP"/>
    </source>
</evidence>
<proteinExistence type="predicted"/>
<dbReference type="Proteomes" id="UP001205105">
    <property type="component" value="Unassembled WGS sequence"/>
</dbReference>
<evidence type="ECO:0000313" key="4">
    <source>
        <dbReference type="Proteomes" id="UP001205105"/>
    </source>
</evidence>
<reference evidence="3" key="1">
    <citation type="submission" date="2020-11" db="EMBL/GenBank/DDBJ databases">
        <title>Chlorella ohadii genome sequencing and assembly.</title>
        <authorList>
            <person name="Murik O."/>
            <person name="Treves H."/>
            <person name="Kedem I."/>
            <person name="Shotland Y."/>
            <person name="Kaplan A."/>
        </authorList>
    </citation>
    <scope>NUCLEOTIDE SEQUENCE</scope>
    <source>
        <strain evidence="3">1</strain>
    </source>
</reference>
<keyword evidence="1" id="KW-1133">Transmembrane helix</keyword>
<comment type="caution">
    <text evidence="3">The sequence shown here is derived from an EMBL/GenBank/DDBJ whole genome shotgun (WGS) entry which is preliminary data.</text>
</comment>
<accession>A0AAD5DNY4</accession>
<keyword evidence="4" id="KW-1185">Reference proteome</keyword>
<dbReference type="AlphaFoldDB" id="A0AAD5DNY4"/>
<keyword evidence="1" id="KW-0812">Transmembrane</keyword>
<feature type="signal peptide" evidence="2">
    <location>
        <begin position="1"/>
        <end position="22"/>
    </location>
</feature>